<dbReference type="GO" id="GO:0030596">
    <property type="term" value="F:alpha-L-rhamnosidase activity"/>
    <property type="evidence" value="ECO:0007669"/>
    <property type="project" value="UniProtKB-EC"/>
</dbReference>
<organism evidence="8 9">
    <name type="scientific">Anseongella ginsenosidimutans</name>
    <dbReference type="NCBI Taxonomy" id="496056"/>
    <lineage>
        <taxon>Bacteria</taxon>
        <taxon>Pseudomonadati</taxon>
        <taxon>Bacteroidota</taxon>
        <taxon>Sphingobacteriia</taxon>
        <taxon>Sphingobacteriales</taxon>
        <taxon>Sphingobacteriaceae</taxon>
        <taxon>Anseongella</taxon>
    </lineage>
</organism>
<sequence>MQSGVTEKNVAMKQGINLRNKWAILRLFVLPVLLMGVAVSPARGKDDLRLTDLKVEYAGNPIGLMVKKPQFSWAFHGHLPNIRQQAYQVLVADSPEKLAESEGNIWDSGVVQSAQSVGVLFAGQDLKSQATYYWKVRVWEEHSGRVLESDVAFFGTALLNESDWQADWVGFPFGWVGKVLYFRHVFHCPAEVVSAKVYLAGIGYHELSINGKKAGLNVLDPATSDYSKRVYYTTFDVTDLLVKDNVMLISVAPGWYGIPKLRLQMDLAFADGTTRRITSNDIRRVTTGPTVRSGILDGEYYDARLEHENWLLPTDTIIKGLPNETWGYAPIVEPPGGKMVSQHLQPIQVVEAFHPVAINEVSPGVYVLDAGQNLAGWMSLRVQGKRGDVITMRFAETCYPDGTVNQENLRTAEATDTYVLKGDPMGEAWEPKFTYHGFRYVQVEGYRTKPVLTDFTIKRVRSAVANAGQFTSSNELLNAIWLMVKRTEASNLHSIPTDCPQRDERMGWMNDMTPRIEQAIYNFDMSRFYPKYLDDVADTQDELGRIADTAPYRYGARPADPVSASYLLLALKTYEYYGNRTIISQHYQGMKAWVDYLATRTKDGIVEYSYYGDWAPPAAFGVEGAGYGAISKNTPGDLISTGFLYYCAGIIADMAEITGNEQDVITYRRLAEKTGAAFNKRFWKEELGGYGSNNQSCNSFALFFGLADGERKRRTLESLVKDVVDRGYHLTTGNICTKYLLEVLTENGHIDVAYKIAAQDTYPSWGYMLANGATTLWERWEYATGGSMNSHNHPMMGSVGSWFYKYLLGIVPSAAKPGFEEFVIKPHVPTELDSCSGSYQSVRGEIKSAWNKKPDGRLHVAVSIPGNSTATVYVPATGLSKLTVDGKSYRKHPYAVYEGYEGGYAVFTLPSGNYRFESDWNKAH</sequence>
<dbReference type="EMBL" id="SMAD01000001">
    <property type="protein sequence ID" value="TCS90225.1"/>
    <property type="molecule type" value="Genomic_DNA"/>
</dbReference>
<dbReference type="Pfam" id="PF08531">
    <property type="entry name" value="Bac_rhamnosid_N"/>
    <property type="match status" value="1"/>
</dbReference>
<name>A0A4R3KX34_9SPHI</name>
<feature type="domain" description="Alpha-L-rhamnosidase six-hairpin glycosidase" evidence="6">
    <location>
        <begin position="466"/>
        <end position="806"/>
    </location>
</feature>
<protein>
    <recommendedName>
        <fullName evidence="2">alpha-L-rhamnosidase</fullName>
        <ecNumber evidence="2">3.2.1.40</ecNumber>
    </recommendedName>
</protein>
<evidence type="ECO:0000259" key="4">
    <source>
        <dbReference type="Pfam" id="PF05592"/>
    </source>
</evidence>
<evidence type="ECO:0000256" key="2">
    <source>
        <dbReference type="ARBA" id="ARBA00012652"/>
    </source>
</evidence>
<dbReference type="InterPro" id="IPR035396">
    <property type="entry name" value="Bac_rhamnosid6H"/>
</dbReference>
<comment type="caution">
    <text evidence="8">The sequence shown here is derived from an EMBL/GenBank/DDBJ whole genome shotgun (WGS) entry which is preliminary data.</text>
</comment>
<dbReference type="InterPro" id="IPR035398">
    <property type="entry name" value="Bac_rhamnosid_C"/>
</dbReference>
<dbReference type="InterPro" id="IPR012341">
    <property type="entry name" value="6hp_glycosidase-like_sf"/>
</dbReference>
<dbReference type="PANTHER" id="PTHR33307">
    <property type="entry name" value="ALPHA-RHAMNOSIDASE (EUROFUNG)"/>
    <property type="match status" value="1"/>
</dbReference>
<evidence type="ECO:0000259" key="6">
    <source>
        <dbReference type="Pfam" id="PF17389"/>
    </source>
</evidence>
<evidence type="ECO:0000313" key="9">
    <source>
        <dbReference type="Proteomes" id="UP000295807"/>
    </source>
</evidence>
<dbReference type="GO" id="GO:0005975">
    <property type="term" value="P:carbohydrate metabolic process"/>
    <property type="evidence" value="ECO:0007669"/>
    <property type="project" value="InterPro"/>
</dbReference>
<dbReference type="Gene3D" id="1.50.10.10">
    <property type="match status" value="1"/>
</dbReference>
<dbReference type="AlphaFoldDB" id="A0A4R3KX34"/>
<dbReference type="Gene3D" id="2.60.40.10">
    <property type="entry name" value="Immunoglobulins"/>
    <property type="match status" value="1"/>
</dbReference>
<dbReference type="Proteomes" id="UP000295807">
    <property type="component" value="Unassembled WGS sequence"/>
</dbReference>
<reference evidence="8 9" key="1">
    <citation type="submission" date="2019-03" db="EMBL/GenBank/DDBJ databases">
        <title>Genomic Encyclopedia of Type Strains, Phase IV (KMG-IV): sequencing the most valuable type-strain genomes for metagenomic binning, comparative biology and taxonomic classification.</title>
        <authorList>
            <person name="Goeker M."/>
        </authorList>
    </citation>
    <scope>NUCLEOTIDE SEQUENCE [LARGE SCALE GENOMIC DNA]</scope>
    <source>
        <strain evidence="8 9">DSM 21100</strain>
    </source>
</reference>
<dbReference type="InterPro" id="IPR016007">
    <property type="entry name" value="Alpha_rhamnosid"/>
</dbReference>
<evidence type="ECO:0000313" key="8">
    <source>
        <dbReference type="EMBL" id="TCS90225.1"/>
    </source>
</evidence>
<dbReference type="EC" id="3.2.1.40" evidence="2"/>
<feature type="domain" description="Bacterial alpha-L-rhamnosidase N-terminal" evidence="5">
    <location>
        <begin position="191"/>
        <end position="351"/>
    </location>
</feature>
<keyword evidence="3" id="KW-0378">Hydrolase</keyword>
<dbReference type="InterPro" id="IPR008928">
    <property type="entry name" value="6-hairpin_glycosidase_sf"/>
</dbReference>
<evidence type="ECO:0000256" key="3">
    <source>
        <dbReference type="ARBA" id="ARBA00022801"/>
    </source>
</evidence>
<dbReference type="Pfam" id="PF05592">
    <property type="entry name" value="Bac_rhamnosid"/>
    <property type="match status" value="1"/>
</dbReference>
<comment type="catalytic activity">
    <reaction evidence="1">
        <text>Hydrolysis of terminal non-reducing alpha-L-rhamnose residues in alpha-L-rhamnosides.</text>
        <dbReference type="EC" id="3.2.1.40"/>
    </reaction>
</comment>
<dbReference type="Pfam" id="PF25788">
    <property type="entry name" value="Ig_Rha78A_N"/>
    <property type="match status" value="1"/>
</dbReference>
<dbReference type="Gene3D" id="2.60.120.260">
    <property type="entry name" value="Galactose-binding domain-like"/>
    <property type="match status" value="2"/>
</dbReference>
<dbReference type="Gene3D" id="2.60.420.10">
    <property type="entry name" value="Maltose phosphorylase, domain 3"/>
    <property type="match status" value="1"/>
</dbReference>
<dbReference type="Pfam" id="PF17389">
    <property type="entry name" value="Bac_rhamnosid6H"/>
    <property type="match status" value="1"/>
</dbReference>
<accession>A0A4R3KX34</accession>
<evidence type="ECO:0000256" key="1">
    <source>
        <dbReference type="ARBA" id="ARBA00001445"/>
    </source>
</evidence>
<dbReference type="SUPFAM" id="SSF48208">
    <property type="entry name" value="Six-hairpin glycosidases"/>
    <property type="match status" value="1"/>
</dbReference>
<dbReference type="PANTHER" id="PTHR33307:SF6">
    <property type="entry name" value="ALPHA-RHAMNOSIDASE (EUROFUNG)-RELATED"/>
    <property type="match status" value="1"/>
</dbReference>
<feature type="domain" description="Alpha-L-rhamnosidase concanavalin-like" evidence="4">
    <location>
        <begin position="360"/>
        <end position="452"/>
    </location>
</feature>
<dbReference type="Pfam" id="PF17390">
    <property type="entry name" value="Bac_rhamnosid_C"/>
    <property type="match status" value="1"/>
</dbReference>
<dbReference type="InterPro" id="IPR013783">
    <property type="entry name" value="Ig-like_fold"/>
</dbReference>
<evidence type="ECO:0000259" key="7">
    <source>
        <dbReference type="Pfam" id="PF17390"/>
    </source>
</evidence>
<evidence type="ECO:0000259" key="5">
    <source>
        <dbReference type="Pfam" id="PF08531"/>
    </source>
</evidence>
<dbReference type="PIRSF" id="PIRSF010631">
    <property type="entry name" value="A-rhamnsds"/>
    <property type="match status" value="1"/>
</dbReference>
<dbReference type="InterPro" id="IPR013737">
    <property type="entry name" value="Bac_rhamnosid_N"/>
</dbReference>
<gene>
    <name evidence="8" type="ORF">EDD80_101424</name>
</gene>
<proteinExistence type="predicted"/>
<keyword evidence="9" id="KW-1185">Reference proteome</keyword>
<feature type="domain" description="Alpha-L-rhamnosidase C-terminal" evidence="7">
    <location>
        <begin position="814"/>
        <end position="883"/>
    </location>
</feature>
<dbReference type="InterPro" id="IPR008902">
    <property type="entry name" value="Rhamnosid_concanavalin"/>
</dbReference>